<evidence type="ECO:0000313" key="2">
    <source>
        <dbReference type="Proteomes" id="UP000814033"/>
    </source>
</evidence>
<name>A0ACB8S454_9AGAM</name>
<reference evidence="1" key="2">
    <citation type="journal article" date="2022" name="New Phytol.">
        <title>Evolutionary transition to the ectomycorrhizal habit in the genomes of a hyperdiverse lineage of mushroom-forming fungi.</title>
        <authorList>
            <person name="Looney B."/>
            <person name="Miyauchi S."/>
            <person name="Morin E."/>
            <person name="Drula E."/>
            <person name="Courty P.E."/>
            <person name="Kohler A."/>
            <person name="Kuo A."/>
            <person name="LaButti K."/>
            <person name="Pangilinan J."/>
            <person name="Lipzen A."/>
            <person name="Riley R."/>
            <person name="Andreopoulos W."/>
            <person name="He G."/>
            <person name="Johnson J."/>
            <person name="Nolan M."/>
            <person name="Tritt A."/>
            <person name="Barry K.W."/>
            <person name="Grigoriev I.V."/>
            <person name="Nagy L.G."/>
            <person name="Hibbett D."/>
            <person name="Henrissat B."/>
            <person name="Matheny P.B."/>
            <person name="Labbe J."/>
            <person name="Martin F.M."/>
        </authorList>
    </citation>
    <scope>NUCLEOTIDE SEQUENCE</scope>
    <source>
        <strain evidence="1">FP105234-sp</strain>
    </source>
</reference>
<protein>
    <submittedName>
        <fullName evidence="1">Uncharacterized protein</fullName>
    </submittedName>
</protein>
<dbReference type="EMBL" id="MU275860">
    <property type="protein sequence ID" value="KAI0050558.1"/>
    <property type="molecule type" value="Genomic_DNA"/>
</dbReference>
<evidence type="ECO:0000313" key="1">
    <source>
        <dbReference type="EMBL" id="KAI0050558.1"/>
    </source>
</evidence>
<reference evidence="1" key="1">
    <citation type="submission" date="2021-02" db="EMBL/GenBank/DDBJ databases">
        <authorList>
            <consortium name="DOE Joint Genome Institute"/>
            <person name="Ahrendt S."/>
            <person name="Looney B.P."/>
            <person name="Miyauchi S."/>
            <person name="Morin E."/>
            <person name="Drula E."/>
            <person name="Courty P.E."/>
            <person name="Chicoki N."/>
            <person name="Fauchery L."/>
            <person name="Kohler A."/>
            <person name="Kuo A."/>
            <person name="Labutti K."/>
            <person name="Pangilinan J."/>
            <person name="Lipzen A."/>
            <person name="Riley R."/>
            <person name="Andreopoulos W."/>
            <person name="He G."/>
            <person name="Johnson J."/>
            <person name="Barry K.W."/>
            <person name="Grigoriev I.V."/>
            <person name="Nagy L."/>
            <person name="Hibbett D."/>
            <person name="Henrissat B."/>
            <person name="Matheny P.B."/>
            <person name="Labbe J."/>
            <person name="Martin F."/>
        </authorList>
    </citation>
    <scope>NUCLEOTIDE SEQUENCE</scope>
    <source>
        <strain evidence="1">FP105234-sp</strain>
    </source>
</reference>
<sequence length="133" mass="14703">MIPLACQVRHLTNCLYKRQFDHDRSCEFRPKRLTCWERLGSLSVSRGTQTALCPIRTHFAVSCCCQYSAGRSALHLAVIGHARRGSRLGLSDSRGECLVPCSDLRTGFACSCLSPCRTLIRPSNLYLASSLPG</sequence>
<comment type="caution">
    <text evidence="1">The sequence shown here is derived from an EMBL/GenBank/DDBJ whole genome shotgun (WGS) entry which is preliminary data.</text>
</comment>
<proteinExistence type="predicted"/>
<dbReference type="Proteomes" id="UP000814033">
    <property type="component" value="Unassembled WGS sequence"/>
</dbReference>
<accession>A0ACB8S454</accession>
<gene>
    <name evidence="1" type="ORF">FA95DRAFT_566602</name>
</gene>
<keyword evidence="2" id="KW-1185">Reference proteome</keyword>
<organism evidence="1 2">
    <name type="scientific">Auriscalpium vulgare</name>
    <dbReference type="NCBI Taxonomy" id="40419"/>
    <lineage>
        <taxon>Eukaryota</taxon>
        <taxon>Fungi</taxon>
        <taxon>Dikarya</taxon>
        <taxon>Basidiomycota</taxon>
        <taxon>Agaricomycotina</taxon>
        <taxon>Agaricomycetes</taxon>
        <taxon>Russulales</taxon>
        <taxon>Auriscalpiaceae</taxon>
        <taxon>Auriscalpium</taxon>
    </lineage>
</organism>